<evidence type="ECO:0000313" key="2">
    <source>
        <dbReference type="Proteomes" id="UP001521209"/>
    </source>
</evidence>
<comment type="caution">
    <text evidence="1">The sequence shown here is derived from an EMBL/GenBank/DDBJ whole genome shotgun (WGS) entry which is preliminary data.</text>
</comment>
<keyword evidence="2" id="KW-1185">Reference proteome</keyword>
<dbReference type="Proteomes" id="UP001521209">
    <property type="component" value="Unassembled WGS sequence"/>
</dbReference>
<accession>A0ABS9DXE9</accession>
<dbReference type="InterPro" id="IPR029470">
    <property type="entry name" value="PDDEXK_4"/>
</dbReference>
<organism evidence="1 2">
    <name type="scientific">Acidiphilium iwatense</name>
    <dbReference type="NCBI Taxonomy" id="768198"/>
    <lineage>
        <taxon>Bacteria</taxon>
        <taxon>Pseudomonadati</taxon>
        <taxon>Pseudomonadota</taxon>
        <taxon>Alphaproteobacteria</taxon>
        <taxon>Acetobacterales</taxon>
        <taxon>Acidocellaceae</taxon>
        <taxon>Acidiphilium</taxon>
    </lineage>
</organism>
<protein>
    <submittedName>
        <fullName evidence="1">PD-(D/E)XK nuclease family protein</fullName>
    </submittedName>
</protein>
<name>A0ABS9DXE9_9PROT</name>
<evidence type="ECO:0000313" key="1">
    <source>
        <dbReference type="EMBL" id="MCF3947421.1"/>
    </source>
</evidence>
<gene>
    <name evidence="1" type="ORF">L2A60_12110</name>
</gene>
<sequence length="252" mass="28499">MSDNSAPAQPDGIQRLLDRVSGIVNAHQSSKKLYDRRFAPDFNVSDFIAPDEAKLSEILAWFLDPLGTHGQGSHFLRLFLGMIGENFQDEECGSASVQREVSVAQGCLDILISTGHLRVIIENKPWAGDQNQQLARYFSYLDHNGAGNGIVIYLTPKGMAPSGYSLPEPEQQRRIEAQQLRQWGYGREILEWLARCRAGCQAERIRMFIDDFSRYISAEFQGIRDNTMSDHIIDLMSPLILRPQAPFSRRID</sequence>
<proteinExistence type="predicted"/>
<reference evidence="1 2" key="1">
    <citation type="submission" date="2022-01" db="EMBL/GenBank/DDBJ databases">
        <authorList>
            <person name="Won M."/>
            <person name="Kim S.-J."/>
            <person name="Kwon S.-W."/>
        </authorList>
    </citation>
    <scope>NUCLEOTIDE SEQUENCE [LARGE SCALE GENOMIC DNA]</scope>
    <source>
        <strain evidence="1 2">KCTC 23505</strain>
    </source>
</reference>
<dbReference type="EMBL" id="JAKGBZ010000022">
    <property type="protein sequence ID" value="MCF3947421.1"/>
    <property type="molecule type" value="Genomic_DNA"/>
</dbReference>
<dbReference type="Pfam" id="PF14281">
    <property type="entry name" value="PDDEXK_4"/>
    <property type="match status" value="1"/>
</dbReference>
<dbReference type="RefSeq" id="WP_235704642.1">
    <property type="nucleotide sequence ID" value="NZ_JAKGBZ010000022.1"/>
</dbReference>